<evidence type="ECO:0000256" key="2">
    <source>
        <dbReference type="ARBA" id="ARBA00005417"/>
    </source>
</evidence>
<keyword evidence="10" id="KW-1185">Reference proteome</keyword>
<keyword evidence="5" id="KW-0547">Nucleotide-binding</keyword>
<keyword evidence="6 9" id="KW-0067">ATP-binding</keyword>
<evidence type="ECO:0000256" key="6">
    <source>
        <dbReference type="ARBA" id="ARBA00022840"/>
    </source>
</evidence>
<evidence type="ECO:0000256" key="7">
    <source>
        <dbReference type="ARBA" id="ARBA00023136"/>
    </source>
</evidence>
<dbReference type="SMART" id="SM00382">
    <property type="entry name" value="AAA"/>
    <property type="match status" value="1"/>
</dbReference>
<evidence type="ECO:0000313" key="9">
    <source>
        <dbReference type="EMBL" id="RSM40364.1"/>
    </source>
</evidence>
<name>A0A428WBM3_AMYBA</name>
<dbReference type="PROSITE" id="PS50893">
    <property type="entry name" value="ABC_TRANSPORTER_2"/>
    <property type="match status" value="1"/>
</dbReference>
<dbReference type="PANTHER" id="PTHR43297">
    <property type="entry name" value="OLIGOPEPTIDE TRANSPORT ATP-BINDING PROTEIN APPD"/>
    <property type="match status" value="1"/>
</dbReference>
<feature type="domain" description="ABC transporter" evidence="8">
    <location>
        <begin position="5"/>
        <end position="256"/>
    </location>
</feature>
<keyword evidence="3" id="KW-0813">Transport</keyword>
<comment type="similarity">
    <text evidence="2">Belongs to the ABC transporter superfamily.</text>
</comment>
<dbReference type="InterPro" id="IPR017871">
    <property type="entry name" value="ABC_transporter-like_CS"/>
</dbReference>
<dbReference type="SUPFAM" id="SSF52540">
    <property type="entry name" value="P-loop containing nucleoside triphosphate hydrolases"/>
    <property type="match status" value="1"/>
</dbReference>
<dbReference type="InterPro" id="IPR003593">
    <property type="entry name" value="AAA+_ATPase"/>
</dbReference>
<dbReference type="PANTHER" id="PTHR43297:SF2">
    <property type="entry name" value="DIPEPTIDE TRANSPORT ATP-BINDING PROTEIN DPPD"/>
    <property type="match status" value="1"/>
</dbReference>
<dbReference type="Proteomes" id="UP000286716">
    <property type="component" value="Unassembled WGS sequence"/>
</dbReference>
<comment type="subcellular location">
    <subcellularLocation>
        <location evidence="1">Cell membrane</location>
        <topology evidence="1">Peripheral membrane protein</topology>
    </subcellularLocation>
</comment>
<reference evidence="9 10" key="1">
    <citation type="submission" date="2018-05" db="EMBL/GenBank/DDBJ databases">
        <title>Evolution of GPA BGCs.</title>
        <authorList>
            <person name="Waglechner N."/>
            <person name="Wright G.D."/>
        </authorList>
    </citation>
    <scope>NUCLEOTIDE SEQUENCE [LARGE SCALE GENOMIC DNA]</scope>
    <source>
        <strain evidence="9 10">DSM 5908</strain>
    </source>
</reference>
<evidence type="ECO:0000256" key="3">
    <source>
        <dbReference type="ARBA" id="ARBA00022448"/>
    </source>
</evidence>
<sequence length="266" mass="28918">MTMVLSVEDMTVTYRTRRGSNVVVDNMNLEIGDAEFVGLVGESGSGKSAAIHAIARLPRPVESTVAGQIHLSGVDMLAARGEQLRQLRGTTLGFVGQNPFGSLHPTLRISRQFHNVLRAHRKTSSKSESFRLAKEALDSVGIVAVDKVLNGYAHQLSGGMAQRVVIAMATMLGPKLLIADEPTTALDPTVQVQILDLLARLRDEMHTSVLIVTHDLGVIANYCDHALVMKSGSVVEQSSVSTLFTDPTHQYTRELFADDFELRESV</sequence>
<dbReference type="Pfam" id="PF00005">
    <property type="entry name" value="ABC_tran"/>
    <property type="match status" value="1"/>
</dbReference>
<dbReference type="GO" id="GO:0005886">
    <property type="term" value="C:plasma membrane"/>
    <property type="evidence" value="ECO:0007669"/>
    <property type="project" value="UniProtKB-SubCell"/>
</dbReference>
<proteinExistence type="inferred from homology"/>
<dbReference type="InterPro" id="IPR027417">
    <property type="entry name" value="P-loop_NTPase"/>
</dbReference>
<dbReference type="OrthoDB" id="3327300at2"/>
<gene>
    <name evidence="9" type="ORF">DMA12_27165</name>
</gene>
<evidence type="ECO:0000256" key="4">
    <source>
        <dbReference type="ARBA" id="ARBA00022475"/>
    </source>
</evidence>
<evidence type="ECO:0000259" key="8">
    <source>
        <dbReference type="PROSITE" id="PS50893"/>
    </source>
</evidence>
<dbReference type="InterPro" id="IPR003439">
    <property type="entry name" value="ABC_transporter-like_ATP-bd"/>
</dbReference>
<evidence type="ECO:0000256" key="5">
    <source>
        <dbReference type="ARBA" id="ARBA00022741"/>
    </source>
</evidence>
<dbReference type="EMBL" id="QHHU01000040">
    <property type="protein sequence ID" value="RSM40364.1"/>
    <property type="molecule type" value="Genomic_DNA"/>
</dbReference>
<dbReference type="InterPro" id="IPR050388">
    <property type="entry name" value="ABC_Ni/Peptide_Import"/>
</dbReference>
<keyword evidence="4" id="KW-1003">Cell membrane</keyword>
<dbReference type="GO" id="GO:0005524">
    <property type="term" value="F:ATP binding"/>
    <property type="evidence" value="ECO:0007669"/>
    <property type="project" value="UniProtKB-KW"/>
</dbReference>
<dbReference type="GO" id="GO:0016887">
    <property type="term" value="F:ATP hydrolysis activity"/>
    <property type="evidence" value="ECO:0007669"/>
    <property type="project" value="InterPro"/>
</dbReference>
<organism evidence="9 10">
    <name type="scientific">Amycolatopsis balhimycina DSM 5908</name>
    <dbReference type="NCBI Taxonomy" id="1081091"/>
    <lineage>
        <taxon>Bacteria</taxon>
        <taxon>Bacillati</taxon>
        <taxon>Actinomycetota</taxon>
        <taxon>Actinomycetes</taxon>
        <taxon>Pseudonocardiales</taxon>
        <taxon>Pseudonocardiaceae</taxon>
        <taxon>Amycolatopsis</taxon>
    </lineage>
</organism>
<keyword evidence="7" id="KW-0472">Membrane</keyword>
<evidence type="ECO:0000313" key="10">
    <source>
        <dbReference type="Proteomes" id="UP000286716"/>
    </source>
</evidence>
<comment type="caution">
    <text evidence="9">The sequence shown here is derived from an EMBL/GenBank/DDBJ whole genome shotgun (WGS) entry which is preliminary data.</text>
</comment>
<protein>
    <submittedName>
        <fullName evidence="9">ABC transporter ATP-binding protein</fullName>
    </submittedName>
</protein>
<evidence type="ECO:0000256" key="1">
    <source>
        <dbReference type="ARBA" id="ARBA00004202"/>
    </source>
</evidence>
<dbReference type="CDD" id="cd03257">
    <property type="entry name" value="ABC_NikE_OppD_transporters"/>
    <property type="match status" value="1"/>
</dbReference>
<dbReference type="PROSITE" id="PS00211">
    <property type="entry name" value="ABC_TRANSPORTER_1"/>
    <property type="match status" value="1"/>
</dbReference>
<accession>A0A428WBM3</accession>
<dbReference type="Gene3D" id="3.40.50.300">
    <property type="entry name" value="P-loop containing nucleotide triphosphate hydrolases"/>
    <property type="match status" value="1"/>
</dbReference>
<dbReference type="AlphaFoldDB" id="A0A428WBM3"/>